<evidence type="ECO:0000256" key="1">
    <source>
        <dbReference type="SAM" id="MobiDB-lite"/>
    </source>
</evidence>
<accession>A0A8S3YB72</accession>
<feature type="region of interest" description="Disordered" evidence="1">
    <location>
        <begin position="95"/>
        <end position="119"/>
    </location>
</feature>
<dbReference type="Proteomes" id="UP000691718">
    <property type="component" value="Unassembled WGS sequence"/>
</dbReference>
<dbReference type="EMBL" id="CAJQZP010001704">
    <property type="protein sequence ID" value="CAG5059587.1"/>
    <property type="molecule type" value="Genomic_DNA"/>
</dbReference>
<sequence>MASRSRGIEPRLGIACSDDTVLALLEETDVDFSSDDDTQDPCIMNPRKSLHKSVEDLAVANSYLQFKQRERKKGVKNVIGIREFKIQLGEKLIADNLDSTDTDDPADEFEELLPKHKKR</sequence>
<proteinExistence type="predicted"/>
<dbReference type="AlphaFoldDB" id="A0A8S3YB72"/>
<reference evidence="2" key="1">
    <citation type="submission" date="2021-04" db="EMBL/GenBank/DDBJ databases">
        <authorList>
            <person name="Tunstrom K."/>
        </authorList>
    </citation>
    <scope>NUCLEOTIDE SEQUENCE</scope>
</reference>
<keyword evidence="3" id="KW-1185">Reference proteome</keyword>
<organism evidence="2 3">
    <name type="scientific">Parnassius apollo</name>
    <name type="common">Apollo butterfly</name>
    <name type="synonym">Papilio apollo</name>
    <dbReference type="NCBI Taxonomy" id="110799"/>
    <lineage>
        <taxon>Eukaryota</taxon>
        <taxon>Metazoa</taxon>
        <taxon>Ecdysozoa</taxon>
        <taxon>Arthropoda</taxon>
        <taxon>Hexapoda</taxon>
        <taxon>Insecta</taxon>
        <taxon>Pterygota</taxon>
        <taxon>Neoptera</taxon>
        <taxon>Endopterygota</taxon>
        <taxon>Lepidoptera</taxon>
        <taxon>Glossata</taxon>
        <taxon>Ditrysia</taxon>
        <taxon>Papilionoidea</taxon>
        <taxon>Papilionidae</taxon>
        <taxon>Parnassiinae</taxon>
        <taxon>Parnassini</taxon>
        <taxon>Parnassius</taxon>
        <taxon>Parnassius</taxon>
    </lineage>
</organism>
<gene>
    <name evidence="2" type="ORF">PAPOLLO_LOCUS28046</name>
</gene>
<dbReference type="OrthoDB" id="118105at2759"/>
<evidence type="ECO:0000313" key="2">
    <source>
        <dbReference type="EMBL" id="CAG5059587.1"/>
    </source>
</evidence>
<evidence type="ECO:0000313" key="3">
    <source>
        <dbReference type="Proteomes" id="UP000691718"/>
    </source>
</evidence>
<comment type="caution">
    <text evidence="2">The sequence shown here is derived from an EMBL/GenBank/DDBJ whole genome shotgun (WGS) entry which is preliminary data.</text>
</comment>
<protein>
    <submittedName>
        <fullName evidence="2">(apollo) hypothetical protein</fullName>
    </submittedName>
</protein>
<name>A0A8S3YB72_PARAO</name>
<feature type="compositionally biased region" description="Acidic residues" evidence="1">
    <location>
        <begin position="98"/>
        <end position="111"/>
    </location>
</feature>